<reference evidence="1 2" key="1">
    <citation type="submission" date="2023-08" db="EMBL/GenBank/DDBJ databases">
        <title>Helicovermis profunda gen. nov., sp. nov., a novel mesophilic, fermentative bacterium within the Bacillota from a deep-sea hydrothermal vent chimney.</title>
        <authorList>
            <person name="Miyazaki U."/>
            <person name="Mizutani D."/>
            <person name="Hashimoto Y."/>
            <person name="Tame A."/>
            <person name="Sawayama S."/>
            <person name="Miyazaki J."/>
            <person name="Takai K."/>
            <person name="Nakagawa S."/>
        </authorList>
    </citation>
    <scope>NUCLEOTIDE SEQUENCE [LARGE SCALE GENOMIC DNA]</scope>
    <source>
        <strain evidence="1 2">S502</strain>
    </source>
</reference>
<protein>
    <recommendedName>
        <fullName evidence="3">Phosphoadenosine phosphosulphate reductase domain-containing protein</fullName>
    </recommendedName>
</protein>
<organism evidence="1 2">
    <name type="scientific">Helicovermis profundi</name>
    <dbReference type="NCBI Taxonomy" id="3065157"/>
    <lineage>
        <taxon>Bacteria</taxon>
        <taxon>Bacillati</taxon>
        <taxon>Bacillota</taxon>
        <taxon>Clostridia</taxon>
        <taxon>Helicovermis</taxon>
    </lineage>
</organism>
<keyword evidence="2" id="KW-1185">Reference proteome</keyword>
<evidence type="ECO:0008006" key="3">
    <source>
        <dbReference type="Google" id="ProtNLM"/>
    </source>
</evidence>
<gene>
    <name evidence="1" type="ORF">HLPR_02650</name>
</gene>
<dbReference type="EMBL" id="AP028654">
    <property type="protein sequence ID" value="BEP27934.1"/>
    <property type="molecule type" value="Genomic_DNA"/>
</dbReference>
<dbReference type="RefSeq" id="WP_338536292.1">
    <property type="nucleotide sequence ID" value="NZ_AP028654.1"/>
</dbReference>
<accession>A0AAU9E9K8</accession>
<dbReference type="KEGG" id="hprf:HLPR_02650"/>
<name>A0AAU9E9K8_9FIRM</name>
<dbReference type="AlphaFoldDB" id="A0AAU9E9K8"/>
<dbReference type="Proteomes" id="UP001321786">
    <property type="component" value="Chromosome"/>
</dbReference>
<sequence length="262" mass="30338">MIKQALKKFIKENYNKQTLVGEFSGRDSVGAILKAFESEDINYVLPIASFSGTEYGNFDEIYSNYEHLSKRVDKLYGDKKVLYPLLEYNREDIWSLMNGRFMTVLNKKYGFYSHCIGCHLYFHLIKINFAKSLSGKIISGERESHDGRLKINQLGITLDAFKKVINKFDCELIMPIRNISDGDEVEKLIGWDWKEGEDHPKCVLSGNYRDKEGHALINKVKLELFLSEYIEEVGKIIGRYLIEESKNLRKISDLKEEVNAII</sequence>
<evidence type="ECO:0000313" key="2">
    <source>
        <dbReference type="Proteomes" id="UP001321786"/>
    </source>
</evidence>
<evidence type="ECO:0000313" key="1">
    <source>
        <dbReference type="EMBL" id="BEP27934.1"/>
    </source>
</evidence>
<proteinExistence type="predicted"/>